<evidence type="ECO:0000256" key="1">
    <source>
        <dbReference type="ARBA" id="ARBA00022801"/>
    </source>
</evidence>
<evidence type="ECO:0000256" key="3">
    <source>
        <dbReference type="SAM" id="MobiDB-lite"/>
    </source>
</evidence>
<keyword evidence="2" id="KW-0326">Glycosidase</keyword>
<feature type="signal peptide" evidence="4">
    <location>
        <begin position="1"/>
        <end position="29"/>
    </location>
</feature>
<dbReference type="Proteomes" id="UP000625527">
    <property type="component" value="Unassembled WGS sequence"/>
</dbReference>
<dbReference type="SUPFAM" id="SSF51445">
    <property type="entry name" value="(Trans)glycosidases"/>
    <property type="match status" value="1"/>
</dbReference>
<name>A0ABR9MXI1_9MICO</name>
<dbReference type="RefSeq" id="WP_192862658.1">
    <property type="nucleotide sequence ID" value="NZ_JADAQT010000078.1"/>
</dbReference>
<dbReference type="Gene3D" id="2.60.120.260">
    <property type="entry name" value="Galactose-binding domain-like"/>
    <property type="match status" value="1"/>
</dbReference>
<feature type="region of interest" description="Disordered" evidence="3">
    <location>
        <begin position="1377"/>
        <end position="1407"/>
    </location>
</feature>
<feature type="domain" description="SGNH hydrolase-type esterase" evidence="5">
    <location>
        <begin position="1209"/>
        <end position="1366"/>
    </location>
</feature>
<evidence type="ECO:0000256" key="2">
    <source>
        <dbReference type="ARBA" id="ARBA00023295"/>
    </source>
</evidence>
<dbReference type="Pfam" id="PF13472">
    <property type="entry name" value="Lipase_GDSL_2"/>
    <property type="match status" value="1"/>
</dbReference>
<comment type="caution">
    <text evidence="6">The sequence shown here is derived from an EMBL/GenBank/DDBJ whole genome shotgun (WGS) entry which is preliminary data.</text>
</comment>
<dbReference type="Gene3D" id="3.20.20.80">
    <property type="entry name" value="Glycosidases"/>
    <property type="match status" value="1"/>
</dbReference>
<proteinExistence type="predicted"/>
<dbReference type="PROSITE" id="PS00659">
    <property type="entry name" value="GLYCOSYL_HYDROL_F5"/>
    <property type="match status" value="1"/>
</dbReference>
<dbReference type="SUPFAM" id="SSF52266">
    <property type="entry name" value="SGNH hydrolase"/>
    <property type="match status" value="1"/>
</dbReference>
<feature type="chain" id="PRO_5047524820" description="SGNH hydrolase-type esterase domain-containing protein" evidence="4">
    <location>
        <begin position="30"/>
        <end position="1477"/>
    </location>
</feature>
<dbReference type="InterPro" id="IPR017853">
    <property type="entry name" value="GH"/>
</dbReference>
<evidence type="ECO:0000256" key="4">
    <source>
        <dbReference type="SAM" id="SignalP"/>
    </source>
</evidence>
<protein>
    <recommendedName>
        <fullName evidence="5">SGNH hydrolase-type esterase domain-containing protein</fullName>
    </recommendedName>
</protein>
<dbReference type="InterPro" id="IPR018087">
    <property type="entry name" value="Glyco_hydro_5_CS"/>
</dbReference>
<keyword evidence="7" id="KW-1185">Reference proteome</keyword>
<dbReference type="EMBL" id="JADAQT010000078">
    <property type="protein sequence ID" value="MBE1876094.1"/>
    <property type="molecule type" value="Genomic_DNA"/>
</dbReference>
<dbReference type="CDD" id="cd00229">
    <property type="entry name" value="SGNH_hydrolase"/>
    <property type="match status" value="1"/>
</dbReference>
<keyword evidence="4" id="KW-0732">Signal</keyword>
<evidence type="ECO:0000259" key="5">
    <source>
        <dbReference type="Pfam" id="PF13472"/>
    </source>
</evidence>
<organism evidence="6 7">
    <name type="scientific">Myceligenerans pegani</name>
    <dbReference type="NCBI Taxonomy" id="2776917"/>
    <lineage>
        <taxon>Bacteria</taxon>
        <taxon>Bacillati</taxon>
        <taxon>Actinomycetota</taxon>
        <taxon>Actinomycetes</taxon>
        <taxon>Micrococcales</taxon>
        <taxon>Promicromonosporaceae</taxon>
        <taxon>Myceligenerans</taxon>
    </lineage>
</organism>
<evidence type="ECO:0000313" key="6">
    <source>
        <dbReference type="EMBL" id="MBE1876094.1"/>
    </source>
</evidence>
<dbReference type="InterPro" id="IPR036514">
    <property type="entry name" value="SGNH_hydro_sf"/>
</dbReference>
<dbReference type="InterPro" id="IPR013830">
    <property type="entry name" value="SGNH_hydro"/>
</dbReference>
<evidence type="ECO:0000313" key="7">
    <source>
        <dbReference type="Proteomes" id="UP000625527"/>
    </source>
</evidence>
<dbReference type="Gene3D" id="3.40.50.1110">
    <property type="entry name" value="SGNH hydrolase"/>
    <property type="match status" value="1"/>
</dbReference>
<sequence length="1477" mass="159306">MRTKATGSAVAVGAVVLAMAGGVVAPAAAQDGRAHAEVALKSAGSGFDRDQVLLVDGEPFWYSGIQLRADKLLTQIGYRADVPIEEHDPSDPQKRSLEQIFKQVAEDGYNTVNVQVLWSDLQKDKVTTPEQTQTATISADGSPADLTTFQTGWVEDDASAQQLGYVRFDIPDEVENVDGSKIRLYVNSSDPRQGEFPGTGGMYYSHYLNLYAVPSDRNVEDLTWDDAGLGEITYDGTELEAADGSVIEPTSVTPKWDRVKRTYFYDLDVTDHVAQAHAAGEQSVSFLVASSTPPERTDKAAVAAETVSFETAASTRDDSDTNSRWLKQPLRPRMFFSDARLENIDWTYYDKLVRYAEKYGLKFEVIWFGSDSTGWASDYRVPFYVFHDYQMTTVDQDPENVLYNGSIGTPLFEKKIGDPNSMYTFLGDRADRGLMEKEGDMLHAIVEHTAGLTDENGENIGDTLIGVQTQNEPHNGRLNGTPIKWPDNDDGLATDSISRSPISLAQRDLWRTEGDADHGGYLVTSDTEFRKYQTWYYNDYLSRRVKESSLPVWTRVNHQQNAPTYMVDINEAMRANPDVGTYLDSVGIDTYNVSVERMYNIGNGRHPFNIDKGENLPVVMEDGMNNTYAAEKKFATVAGGALHNGYNACSFDGDGLYDSFNPDDACGRTDRPADARTGDGTPGTMTFAQKIARVALVNNLYNKVGYDLATRNTDAVGGSTLKFFDPKGVAPQGEEVEQSIRSVNISYAVVSDPDGFDTNSRGFAIERAADEVALGTTEETTFRLSGLAGDVASVELGTYDADASDGDVTTGNARTDNTWTKLGDAVTSTDGDDLVVTVPAGDVARVLTTSDIPPAVAEYRFEAESSSPVANQPIETWDDGASGGAWNKLLATAVGDYIEYTLDVPRAGTYELRTTYRTASIRGIAQASVDGVDLGEPYDLYAETAAFPSVTAGTITVAEPGPITLRYTVAGKNPASSGYGLGVDVITLREVAEATEATTVLLSESFDSPAAVPAFGFDRDAAIADGVLRLTNGLSNEGVAVKKFAPVVARDSLADVSFDWSYHGESNSKGGLEFRDRYGRLVFALQGATKTDGTRELRYSTTSTDSDSTSSKYAVEPTWRSVPLTVGHTYQVRVRADFAAGTVSYRISDGSATLVENTGVPLRAAQLHRIVATSAYRTTTNAQEVDDLVIRGRGDATPAALSGSTMYTFGDSIIAGHMYRRAGVGEFVADQEQMTVRKFAVNGASVIDDANDIAAQVQAAPSEDPDYVLFDGGTNDAYPETLDKLGTVTEGFDGPFDTTTFAGAFEDLIARLKAKYPTADVVYLAVAKLGARDVAVQETLRDLELEILAKWDVPVADVYTSGLDTTDDDMRVTYSFDSLQPDNGLPGTAETTGSWDSGNRPSGTHPNFPAIEEFYAPIVSQALLDVAASAEAEDGADAPGADAPVGARCTDGTLMLPAAAGDARPVARGLPHSARPC</sequence>
<accession>A0ABR9MXI1</accession>
<keyword evidence="1" id="KW-0378">Hydrolase</keyword>
<reference evidence="6 7" key="1">
    <citation type="submission" date="2020-10" db="EMBL/GenBank/DDBJ databases">
        <title>Myceligenerans pegani sp. nov., an endophytic actinomycete isolated from Peganum harmala L. in Xinjiang, China.</title>
        <authorList>
            <person name="Xin L."/>
        </authorList>
    </citation>
    <scope>NUCLEOTIDE SEQUENCE [LARGE SCALE GENOMIC DNA]</scope>
    <source>
        <strain evidence="6 7">TRM65318</strain>
    </source>
</reference>
<gene>
    <name evidence="6" type="ORF">IHE71_10285</name>
</gene>
<feature type="compositionally biased region" description="Polar residues" evidence="3">
    <location>
        <begin position="1389"/>
        <end position="1405"/>
    </location>
</feature>